<evidence type="ECO:0000256" key="1">
    <source>
        <dbReference type="SAM" id="Phobius"/>
    </source>
</evidence>
<protein>
    <submittedName>
        <fullName evidence="3">DUF4328 domain-containing protein</fullName>
    </submittedName>
</protein>
<evidence type="ECO:0000313" key="4">
    <source>
        <dbReference type="Proteomes" id="UP000651112"/>
    </source>
</evidence>
<sequence length="237" mass="27476">MTNTLTEPTETRGMLRPNAKRAKNAITLLWIILILEFVSIFLDYLQYALLSSPEISEEAANTNDTRQQIFGVTYLICFIVSAVMFIRWFRRAYYNLSQKDEYLSHSNKDTGICWFLPVINLYKPYQIMKEMYRNTGYLLEDHHPETKEKLSLNIITFWWILWIVNNVLGQVSFRMSRNIDSIEDIFSVTTLGIVTSLIGIPLALLAIEIVRRYAKAEAVLAEIPDENNELDNIPALL</sequence>
<dbReference type="RefSeq" id="WP_190313393.1">
    <property type="nucleotide sequence ID" value="NZ_JACNYL010000002.1"/>
</dbReference>
<evidence type="ECO:0000259" key="2">
    <source>
        <dbReference type="Pfam" id="PF14219"/>
    </source>
</evidence>
<name>A0ABR7XR64_9SPHI</name>
<reference evidence="3 4" key="1">
    <citation type="submission" date="2020-08" db="EMBL/GenBank/DDBJ databases">
        <title>Sphingobacterium sp. DN00404 isolated from aquaculture water.</title>
        <authorList>
            <person name="Zhang M."/>
        </authorList>
    </citation>
    <scope>NUCLEOTIDE SEQUENCE [LARGE SCALE GENOMIC DNA]</scope>
    <source>
        <strain evidence="3 4">KCTC 42746</strain>
    </source>
</reference>
<organism evidence="3 4">
    <name type="scientific">Sphingobacterium chuzhouense</name>
    <dbReference type="NCBI Taxonomy" id="1742264"/>
    <lineage>
        <taxon>Bacteria</taxon>
        <taxon>Pseudomonadati</taxon>
        <taxon>Bacteroidota</taxon>
        <taxon>Sphingobacteriia</taxon>
        <taxon>Sphingobacteriales</taxon>
        <taxon>Sphingobacteriaceae</taxon>
        <taxon>Sphingobacterium</taxon>
    </lineage>
</organism>
<feature type="transmembrane region" description="Helical" evidence="1">
    <location>
        <begin position="150"/>
        <end position="173"/>
    </location>
</feature>
<dbReference type="Proteomes" id="UP000651112">
    <property type="component" value="Unassembled WGS sequence"/>
</dbReference>
<dbReference type="InterPro" id="IPR025565">
    <property type="entry name" value="DUF4328"/>
</dbReference>
<dbReference type="EMBL" id="JACNYL010000002">
    <property type="protein sequence ID" value="MBD1421647.1"/>
    <property type="molecule type" value="Genomic_DNA"/>
</dbReference>
<dbReference type="Pfam" id="PF14219">
    <property type="entry name" value="DUF4328"/>
    <property type="match status" value="1"/>
</dbReference>
<feature type="transmembrane region" description="Helical" evidence="1">
    <location>
        <begin position="25"/>
        <end position="49"/>
    </location>
</feature>
<comment type="caution">
    <text evidence="3">The sequence shown here is derived from an EMBL/GenBank/DDBJ whole genome shotgun (WGS) entry which is preliminary data.</text>
</comment>
<feature type="transmembrane region" description="Helical" evidence="1">
    <location>
        <begin position="185"/>
        <end position="207"/>
    </location>
</feature>
<keyword evidence="4" id="KW-1185">Reference proteome</keyword>
<feature type="domain" description="DUF4328" evidence="2">
    <location>
        <begin position="54"/>
        <end position="214"/>
    </location>
</feature>
<keyword evidence="1" id="KW-0472">Membrane</keyword>
<proteinExistence type="predicted"/>
<accession>A0ABR7XR64</accession>
<gene>
    <name evidence="3" type="ORF">H8B21_08725</name>
</gene>
<keyword evidence="1" id="KW-1133">Transmembrane helix</keyword>
<keyword evidence="1" id="KW-0812">Transmembrane</keyword>
<evidence type="ECO:0000313" key="3">
    <source>
        <dbReference type="EMBL" id="MBD1421647.1"/>
    </source>
</evidence>
<feature type="transmembrane region" description="Helical" evidence="1">
    <location>
        <begin position="69"/>
        <end position="89"/>
    </location>
</feature>